<accession>A0ABR3EXG0</accession>
<organism evidence="2 3">
    <name type="scientific">Marasmius crinis-equi</name>
    <dbReference type="NCBI Taxonomy" id="585013"/>
    <lineage>
        <taxon>Eukaryota</taxon>
        <taxon>Fungi</taxon>
        <taxon>Dikarya</taxon>
        <taxon>Basidiomycota</taxon>
        <taxon>Agaricomycotina</taxon>
        <taxon>Agaricomycetes</taxon>
        <taxon>Agaricomycetidae</taxon>
        <taxon>Agaricales</taxon>
        <taxon>Marasmiineae</taxon>
        <taxon>Marasmiaceae</taxon>
        <taxon>Marasmius</taxon>
    </lineage>
</organism>
<feature type="region of interest" description="Disordered" evidence="1">
    <location>
        <begin position="1"/>
        <end position="61"/>
    </location>
</feature>
<evidence type="ECO:0000256" key="1">
    <source>
        <dbReference type="SAM" id="MobiDB-lite"/>
    </source>
</evidence>
<proteinExistence type="predicted"/>
<gene>
    <name evidence="2" type="ORF">V5O48_014380</name>
</gene>
<comment type="caution">
    <text evidence="2">The sequence shown here is derived from an EMBL/GenBank/DDBJ whole genome shotgun (WGS) entry which is preliminary data.</text>
</comment>
<name>A0ABR3EXG0_9AGAR</name>
<reference evidence="2 3" key="1">
    <citation type="submission" date="2024-02" db="EMBL/GenBank/DDBJ databases">
        <title>A draft genome for the cacao thread blight pathogen Marasmius crinis-equi.</title>
        <authorList>
            <person name="Cohen S.P."/>
            <person name="Baruah I.K."/>
            <person name="Amoako-Attah I."/>
            <person name="Bukari Y."/>
            <person name="Meinhardt L.W."/>
            <person name="Bailey B.A."/>
        </authorList>
    </citation>
    <scope>NUCLEOTIDE SEQUENCE [LARGE SCALE GENOMIC DNA]</scope>
    <source>
        <strain evidence="2 3">GH-76</strain>
    </source>
</reference>
<keyword evidence="3" id="KW-1185">Reference proteome</keyword>
<protein>
    <submittedName>
        <fullName evidence="2">Uncharacterized protein</fullName>
    </submittedName>
</protein>
<feature type="compositionally biased region" description="Low complexity" evidence="1">
    <location>
        <begin position="42"/>
        <end position="51"/>
    </location>
</feature>
<sequence>MTIQSRHHTKLLERQRLKRIAEQQAQEEAEKQREKKSKKLTPKSTPKTTSKADTGVYSQQSDSCSLLIESSKRDLEEKLRKLKNIYSGQIGSSPREYLNKLSGEADATCNALKAFEQDVAKIIDILCQLDAQVKRLGNNVKTRDLYLIYHNKYPY</sequence>
<dbReference type="Proteomes" id="UP001465976">
    <property type="component" value="Unassembled WGS sequence"/>
</dbReference>
<feature type="compositionally biased region" description="Basic and acidic residues" evidence="1">
    <location>
        <begin position="10"/>
        <end position="21"/>
    </location>
</feature>
<evidence type="ECO:0000313" key="3">
    <source>
        <dbReference type="Proteomes" id="UP001465976"/>
    </source>
</evidence>
<evidence type="ECO:0000313" key="2">
    <source>
        <dbReference type="EMBL" id="KAL0567615.1"/>
    </source>
</evidence>
<dbReference type="EMBL" id="JBAHYK010001541">
    <property type="protein sequence ID" value="KAL0567615.1"/>
    <property type="molecule type" value="Genomic_DNA"/>
</dbReference>